<dbReference type="EMBL" id="CP041764">
    <property type="protein sequence ID" value="QHA87957.1"/>
    <property type="molecule type" value="Genomic_DNA"/>
</dbReference>
<proteinExistence type="predicted"/>
<feature type="signal peptide" evidence="1">
    <location>
        <begin position="1"/>
        <end position="29"/>
    </location>
</feature>
<evidence type="ECO:0000313" key="3">
    <source>
        <dbReference type="Proteomes" id="UP000430368"/>
    </source>
</evidence>
<gene>
    <name evidence="2" type="ORF">FO014_13840</name>
</gene>
<dbReference type="PROSITE" id="PS51257">
    <property type="entry name" value="PROKAR_LIPOPROTEIN"/>
    <property type="match status" value="1"/>
</dbReference>
<sequence length="191" mass="21096">MSNDSLKSLRSTVAVCLFGSFLLSGCSMSDVTEWNQKISDAAHSIASGSGTSSDPGGMPWMTKAGATGPRKDVQHTYKLPVDVDTAAARLKSHYQFITTDELESLRQRDQYGDWSAGSIDEARPEWAAEKGSYYKMGQEWKDNDRLMLEVEKSGAGSRLKVTYSSPDSTHLTDAYLRRLMTQVQQVAKGQR</sequence>
<evidence type="ECO:0000313" key="2">
    <source>
        <dbReference type="EMBL" id="QHA87957.1"/>
    </source>
</evidence>
<keyword evidence="3" id="KW-1185">Reference proteome</keyword>
<keyword evidence="1" id="KW-0732">Signal</keyword>
<name>A0ABX6GP04_9GAMM</name>
<reference evidence="2 3" key="1">
    <citation type="submission" date="2019-07" db="EMBL/GenBank/DDBJ databases">
        <title>Serratia dokdonensis sp. nov., an elicitor of systemic resistance in Nicotiana Tabacum.</title>
        <authorList>
            <person name="Son J.-S."/>
            <person name="Hwang Y.-J."/>
            <person name="Lee S.-Y."/>
            <person name="Ghim S.-Y."/>
        </authorList>
    </citation>
    <scope>NUCLEOTIDE SEQUENCE [LARGE SCALE GENOMIC DNA]</scope>
    <source>
        <strain evidence="2 3">KUDC3025</strain>
    </source>
</reference>
<organism evidence="2 3">
    <name type="scientific">Serratia rhizosphaerae</name>
    <dbReference type="NCBI Taxonomy" id="2597702"/>
    <lineage>
        <taxon>Bacteria</taxon>
        <taxon>Pseudomonadati</taxon>
        <taxon>Pseudomonadota</taxon>
        <taxon>Gammaproteobacteria</taxon>
        <taxon>Enterobacterales</taxon>
        <taxon>Yersiniaceae</taxon>
        <taxon>Serratia</taxon>
    </lineage>
</organism>
<dbReference type="Proteomes" id="UP000430368">
    <property type="component" value="Chromosome"/>
</dbReference>
<evidence type="ECO:0000256" key="1">
    <source>
        <dbReference type="SAM" id="SignalP"/>
    </source>
</evidence>
<evidence type="ECO:0008006" key="4">
    <source>
        <dbReference type="Google" id="ProtNLM"/>
    </source>
</evidence>
<protein>
    <recommendedName>
        <fullName evidence="4">Lipoprotein</fullName>
    </recommendedName>
</protein>
<accession>A0ABX6GP04</accession>
<feature type="chain" id="PRO_5045972866" description="Lipoprotein" evidence="1">
    <location>
        <begin position="30"/>
        <end position="191"/>
    </location>
</feature>